<dbReference type="Proteomes" id="UP000838160">
    <property type="component" value="Unassembled WGS sequence"/>
</dbReference>
<feature type="region of interest" description="Disordered" evidence="1">
    <location>
        <begin position="106"/>
        <end position="148"/>
    </location>
</feature>
<feature type="compositionally biased region" description="Basic and acidic residues" evidence="1">
    <location>
        <begin position="120"/>
        <end position="148"/>
    </location>
</feature>
<accession>A0ABM8ZFP0</accession>
<organism evidence="2 3">
    <name type="scientific">Vibrio hippocampi</name>
    <dbReference type="NCBI Taxonomy" id="654686"/>
    <lineage>
        <taxon>Bacteria</taxon>
        <taxon>Pseudomonadati</taxon>
        <taxon>Pseudomonadota</taxon>
        <taxon>Gammaproteobacteria</taxon>
        <taxon>Vibrionales</taxon>
        <taxon>Vibrionaceae</taxon>
        <taxon>Vibrio</taxon>
    </lineage>
</organism>
<evidence type="ECO:0000256" key="1">
    <source>
        <dbReference type="SAM" id="MobiDB-lite"/>
    </source>
</evidence>
<reference evidence="2" key="1">
    <citation type="submission" date="2021-12" db="EMBL/GenBank/DDBJ databases">
        <authorList>
            <person name="Rodrigo-Torres L."/>
            <person name="Arahal R. D."/>
            <person name="Lucena T."/>
        </authorList>
    </citation>
    <scope>NUCLEOTIDE SEQUENCE</scope>
    <source>
        <strain evidence="2">CECT 8226</strain>
    </source>
</reference>
<gene>
    <name evidence="2" type="ORF">VHP8226_00569</name>
</gene>
<name>A0ABM8ZFP0_9VIBR</name>
<proteinExistence type="predicted"/>
<keyword evidence="3" id="KW-1185">Reference proteome</keyword>
<evidence type="ECO:0000313" key="2">
    <source>
        <dbReference type="EMBL" id="CAH0524894.1"/>
    </source>
</evidence>
<evidence type="ECO:0000313" key="3">
    <source>
        <dbReference type="Proteomes" id="UP000838160"/>
    </source>
</evidence>
<feature type="compositionally biased region" description="Polar residues" evidence="1">
    <location>
        <begin position="108"/>
        <end position="118"/>
    </location>
</feature>
<dbReference type="RefSeq" id="WP_237483610.1">
    <property type="nucleotide sequence ID" value="NZ_CAKLCM010000002.1"/>
</dbReference>
<comment type="caution">
    <text evidence="2">The sequence shown here is derived from an EMBL/GenBank/DDBJ whole genome shotgun (WGS) entry which is preliminary data.</text>
</comment>
<dbReference type="EMBL" id="CAKLCM010000002">
    <property type="protein sequence ID" value="CAH0524894.1"/>
    <property type="molecule type" value="Genomic_DNA"/>
</dbReference>
<protein>
    <submittedName>
        <fullName evidence="2">Uncharacterized protein</fullName>
    </submittedName>
</protein>
<sequence>MPSFEPSFYQNQLNHFDEQRENVSYAKAHYVDHWSTLRLQWQDNASRNIALRIIEPLCDNYSELTQTCQQQTHIGQQTADKLSELSQLLLKAAGIEDEYEQAMRALEKQSQSRQTELQVSDERSEQLRQRNQEVEAQLERANSHIEPM</sequence>